<protein>
    <recommendedName>
        <fullName evidence="5">FAD-binding domain-containing protein</fullName>
    </recommendedName>
</protein>
<dbReference type="Proteomes" id="UP000827284">
    <property type="component" value="Unassembled WGS sequence"/>
</dbReference>
<dbReference type="InterPro" id="IPR002938">
    <property type="entry name" value="FAD-bd"/>
</dbReference>
<keyword evidence="4" id="KW-0560">Oxidoreductase</keyword>
<dbReference type="InterPro" id="IPR036188">
    <property type="entry name" value="FAD/NAD-bd_sf"/>
</dbReference>
<feature type="domain" description="FAD-binding" evidence="5">
    <location>
        <begin position="15"/>
        <end position="175"/>
    </location>
</feature>
<dbReference type="InterPro" id="IPR050562">
    <property type="entry name" value="FAD_mOase_fung"/>
</dbReference>
<dbReference type="AlphaFoldDB" id="A0A9P3H9I9"/>
<keyword evidence="3" id="KW-0274">FAD</keyword>
<feature type="domain" description="FAD-binding" evidence="5">
    <location>
        <begin position="310"/>
        <end position="391"/>
    </location>
</feature>
<sequence>MTDHTPRKSPGACPEVIIVGAGLGGLTLGLLLEEAGVPYRILERASKVKPLGSALSVGAMLMPLFRQLGVYDEVVAAGKPIGVIGMHDDHCNLLFEADLEPRRVFGGYDSFIIPRPLLYDILYKRIPKEKILHNKRVLTMINGERGVRVECTDGSFYEGSILVGADGAYSPTRQGMFKQLQRSNKLPASDGEPLPYNCICLVGQSETLDPEEYPSLKEPKCIFNNMNSTDPEKPYCWATFTTRQNTICWMVLQYLTNSTSKEHDTFRNSEWGPEAAMSMSEQVREFPVVIGKGKISSLGDLFDRTPKDLISKVVLEEKVFKTWYSGRTVLIGDACHKVSPTGGAGAQSAMQDALCLANWINVLPSNTIEDTERIFKEYHSERYAVVMDAYRSSQLFAANGEKNWKGAIVRTFFNNIPRWLWLVLLRKMVQSRPQASFLPAVQDTGSSPPIPQPSFVKTRAILDQFAIDGVIVL</sequence>
<dbReference type="PRINTS" id="PR00420">
    <property type="entry name" value="RNGMNOXGNASE"/>
</dbReference>
<evidence type="ECO:0000313" key="6">
    <source>
        <dbReference type="EMBL" id="GJJ72681.1"/>
    </source>
</evidence>
<dbReference type="PANTHER" id="PTHR47356">
    <property type="entry name" value="FAD-DEPENDENT MONOOXYGENASE ASQG-RELATED"/>
    <property type="match status" value="1"/>
</dbReference>
<dbReference type="GO" id="GO:0071949">
    <property type="term" value="F:FAD binding"/>
    <property type="evidence" value="ECO:0007669"/>
    <property type="project" value="InterPro"/>
</dbReference>
<proteinExistence type="inferred from homology"/>
<dbReference type="Pfam" id="PF01494">
    <property type="entry name" value="FAD_binding_3"/>
    <property type="match status" value="2"/>
</dbReference>
<reference evidence="6" key="1">
    <citation type="submission" date="2021-11" db="EMBL/GenBank/DDBJ databases">
        <authorList>
            <person name="Herlambang A."/>
            <person name="Guo Y."/>
            <person name="Takashima Y."/>
            <person name="Nishizawa T."/>
        </authorList>
    </citation>
    <scope>NUCLEOTIDE SEQUENCE</scope>
    <source>
        <strain evidence="6">E1425</strain>
    </source>
</reference>
<dbReference type="SUPFAM" id="SSF51905">
    <property type="entry name" value="FAD/NAD(P)-binding domain"/>
    <property type="match status" value="1"/>
</dbReference>
<evidence type="ECO:0000256" key="2">
    <source>
        <dbReference type="ARBA" id="ARBA00022630"/>
    </source>
</evidence>
<name>A0A9P3H9I9_9FUNG</name>
<dbReference type="OrthoDB" id="655030at2759"/>
<dbReference type="EMBL" id="BQFW01000007">
    <property type="protein sequence ID" value="GJJ72681.1"/>
    <property type="molecule type" value="Genomic_DNA"/>
</dbReference>
<reference evidence="6" key="2">
    <citation type="journal article" date="2022" name="Microbiol. Resour. Announc.">
        <title>Whole-Genome Sequence of Entomortierella parvispora E1425, a Mucoromycotan Fungus Associated with Burkholderiaceae-Related Endosymbiotic Bacteria.</title>
        <authorList>
            <person name="Herlambang A."/>
            <person name="Guo Y."/>
            <person name="Takashima Y."/>
            <person name="Narisawa K."/>
            <person name="Ohta H."/>
            <person name="Nishizawa T."/>
        </authorList>
    </citation>
    <scope>NUCLEOTIDE SEQUENCE</scope>
    <source>
        <strain evidence="6">E1425</strain>
    </source>
</reference>
<evidence type="ECO:0000259" key="5">
    <source>
        <dbReference type="Pfam" id="PF01494"/>
    </source>
</evidence>
<dbReference type="PANTHER" id="PTHR47356:SF2">
    <property type="entry name" value="FAD-BINDING DOMAIN-CONTAINING PROTEIN-RELATED"/>
    <property type="match status" value="1"/>
</dbReference>
<gene>
    <name evidence="6" type="ORF">EMPS_05039</name>
</gene>
<dbReference type="Gene3D" id="3.50.50.60">
    <property type="entry name" value="FAD/NAD(P)-binding domain"/>
    <property type="match status" value="1"/>
</dbReference>
<keyword evidence="7" id="KW-1185">Reference proteome</keyword>
<evidence type="ECO:0000256" key="3">
    <source>
        <dbReference type="ARBA" id="ARBA00022827"/>
    </source>
</evidence>
<evidence type="ECO:0000313" key="7">
    <source>
        <dbReference type="Proteomes" id="UP000827284"/>
    </source>
</evidence>
<evidence type="ECO:0000256" key="1">
    <source>
        <dbReference type="ARBA" id="ARBA00007992"/>
    </source>
</evidence>
<comment type="similarity">
    <text evidence="1">Belongs to the paxM FAD-dependent monooxygenase family.</text>
</comment>
<accession>A0A9P3H9I9</accession>
<organism evidence="6 7">
    <name type="scientific">Entomortierella parvispora</name>
    <dbReference type="NCBI Taxonomy" id="205924"/>
    <lineage>
        <taxon>Eukaryota</taxon>
        <taxon>Fungi</taxon>
        <taxon>Fungi incertae sedis</taxon>
        <taxon>Mucoromycota</taxon>
        <taxon>Mortierellomycotina</taxon>
        <taxon>Mortierellomycetes</taxon>
        <taxon>Mortierellales</taxon>
        <taxon>Mortierellaceae</taxon>
        <taxon>Entomortierella</taxon>
    </lineage>
</organism>
<dbReference type="GO" id="GO:0004497">
    <property type="term" value="F:monooxygenase activity"/>
    <property type="evidence" value="ECO:0007669"/>
    <property type="project" value="InterPro"/>
</dbReference>
<evidence type="ECO:0000256" key="4">
    <source>
        <dbReference type="ARBA" id="ARBA00023002"/>
    </source>
</evidence>
<comment type="caution">
    <text evidence="6">The sequence shown here is derived from an EMBL/GenBank/DDBJ whole genome shotgun (WGS) entry which is preliminary data.</text>
</comment>
<keyword evidence="2" id="KW-0285">Flavoprotein</keyword>